<dbReference type="FunFam" id="3.90.70.10:FF:000334">
    <property type="entry name" value="Cathepsin B-like cysteine proteinase"/>
    <property type="match status" value="1"/>
</dbReference>
<evidence type="ECO:0000313" key="6">
    <source>
        <dbReference type="Proteomes" id="UP000001064"/>
    </source>
</evidence>
<dbReference type="InterPro" id="IPR038765">
    <property type="entry name" value="Papain-like_cys_pep_sf"/>
</dbReference>
<dbReference type="GO" id="GO:0051603">
    <property type="term" value="P:proteolysis involved in protein catabolic process"/>
    <property type="evidence" value="ECO:0000318"/>
    <property type="project" value="GO_Central"/>
</dbReference>
<dbReference type="PROSITE" id="PS00640">
    <property type="entry name" value="THIOL_PROTEASE_ASN"/>
    <property type="match status" value="1"/>
</dbReference>
<dbReference type="EMBL" id="GL871034">
    <property type="protein sequence ID" value="EGC36209.1"/>
    <property type="molecule type" value="Genomic_DNA"/>
</dbReference>
<dbReference type="OrthoDB" id="3789175at2759"/>
<dbReference type="SUPFAM" id="SSF54001">
    <property type="entry name" value="Cysteine proteinases"/>
    <property type="match status" value="1"/>
</dbReference>
<dbReference type="GeneID" id="10501072"/>
<dbReference type="InParanoid" id="F0ZIL5"/>
<dbReference type="Gene3D" id="3.90.70.10">
    <property type="entry name" value="Cysteine proteinases"/>
    <property type="match status" value="1"/>
</dbReference>
<gene>
    <name evidence="5" type="ORF">DICPUDRAFT_151351</name>
</gene>
<evidence type="ECO:0000313" key="5">
    <source>
        <dbReference type="EMBL" id="EGC36209.1"/>
    </source>
</evidence>
<name>F0ZIL5_DICPU</name>
<keyword evidence="6" id="KW-1185">Reference proteome</keyword>
<keyword evidence="3" id="KW-0732">Signal</keyword>
<sequence>MKLISSLIFSIVVLYKLSYGFPQSYDACTEVTYGDKYDTIPDSYDVRTTWSECISPIREQKSCGSCWAQVSTGLLADKACIQTGGKIKVTLSPQYMMDCDGSCTSNSGCNNGCKGGFVGKAFEFLINNGVVPDTCLSYKASKDDSCPQSCDDGTPFSNQTKFRASSCQKFPTIQDAQVEIMTNGPVVATLMLYDDFKPYKWANNIYVKGENAKTVESHAVRVVGWGKSDSGVLYWIAANSWGSGWGDGGYFKIIRGTDEVGFEEGFITMTSDDASIPSTYYDLDYELGNGSVFLKPSFIIIFGLIVSYFILVPLILS</sequence>
<dbReference type="Pfam" id="PF00112">
    <property type="entry name" value="Peptidase_C1"/>
    <property type="match status" value="1"/>
</dbReference>
<dbReference type="GO" id="GO:0005615">
    <property type="term" value="C:extracellular space"/>
    <property type="evidence" value="ECO:0000318"/>
    <property type="project" value="GO_Central"/>
</dbReference>
<feature type="signal peptide" evidence="3">
    <location>
        <begin position="1"/>
        <end position="20"/>
    </location>
</feature>
<evidence type="ECO:0000259" key="4">
    <source>
        <dbReference type="SMART" id="SM00645"/>
    </source>
</evidence>
<dbReference type="SMART" id="SM00645">
    <property type="entry name" value="Pept_C1"/>
    <property type="match status" value="1"/>
</dbReference>
<dbReference type="STRING" id="5786.F0ZIL5"/>
<reference evidence="6" key="1">
    <citation type="journal article" date="2011" name="Genome Biol.">
        <title>Comparative genomics of the social amoebae Dictyostelium discoideum and Dictyostelium purpureum.</title>
        <authorList>
            <consortium name="US DOE Joint Genome Institute (JGI-PGF)"/>
            <person name="Sucgang R."/>
            <person name="Kuo A."/>
            <person name="Tian X."/>
            <person name="Salerno W."/>
            <person name="Parikh A."/>
            <person name="Feasley C.L."/>
            <person name="Dalin E."/>
            <person name="Tu H."/>
            <person name="Huang E."/>
            <person name="Barry K."/>
            <person name="Lindquist E."/>
            <person name="Shapiro H."/>
            <person name="Bruce D."/>
            <person name="Schmutz J."/>
            <person name="Salamov A."/>
            <person name="Fey P."/>
            <person name="Gaudet P."/>
            <person name="Anjard C."/>
            <person name="Babu M.M."/>
            <person name="Basu S."/>
            <person name="Bushmanova Y."/>
            <person name="van der Wel H."/>
            <person name="Katoh-Kurasawa M."/>
            <person name="Dinh C."/>
            <person name="Coutinho P.M."/>
            <person name="Saito T."/>
            <person name="Elias M."/>
            <person name="Schaap P."/>
            <person name="Kay R.R."/>
            <person name="Henrissat B."/>
            <person name="Eichinger L."/>
            <person name="Rivero F."/>
            <person name="Putnam N.H."/>
            <person name="West C.M."/>
            <person name="Loomis W.F."/>
            <person name="Chisholm R.L."/>
            <person name="Shaulsky G."/>
            <person name="Strassmann J.E."/>
            <person name="Queller D.C."/>
            <person name="Kuspa A."/>
            <person name="Grigoriev I.V."/>
        </authorList>
    </citation>
    <scope>NUCLEOTIDE SEQUENCE [LARGE SCALE GENOMIC DNA]</scope>
    <source>
        <strain evidence="6">QSDP1</strain>
    </source>
</reference>
<dbReference type="MEROPS" id="C01.A56"/>
<dbReference type="VEuPathDB" id="AmoebaDB:DICPUDRAFT_151351"/>
<dbReference type="InterPro" id="IPR013128">
    <property type="entry name" value="Peptidase_C1A"/>
</dbReference>
<dbReference type="Proteomes" id="UP000001064">
    <property type="component" value="Unassembled WGS sequence"/>
</dbReference>
<evidence type="ECO:0000256" key="2">
    <source>
        <dbReference type="SAM" id="Phobius"/>
    </source>
</evidence>
<dbReference type="AlphaFoldDB" id="F0ZIL5"/>
<feature type="chain" id="PRO_5018568597" description="Peptidase C1A papain C-terminal domain-containing protein" evidence="3">
    <location>
        <begin position="21"/>
        <end position="317"/>
    </location>
</feature>
<dbReference type="KEGG" id="dpp:DICPUDRAFT_151351"/>
<dbReference type="FunCoup" id="F0ZIL5">
    <property type="interactions" value="7"/>
</dbReference>
<dbReference type="PANTHER" id="PTHR12411">
    <property type="entry name" value="CYSTEINE PROTEASE FAMILY C1-RELATED"/>
    <property type="match status" value="1"/>
</dbReference>
<dbReference type="PRINTS" id="PR00705">
    <property type="entry name" value="PAPAIN"/>
</dbReference>
<comment type="similarity">
    <text evidence="1">Belongs to the peptidase C1 family.</text>
</comment>
<keyword evidence="2" id="KW-0472">Membrane</keyword>
<feature type="domain" description="Peptidase C1A papain C-terminal" evidence="4">
    <location>
        <begin position="40"/>
        <end position="270"/>
    </location>
</feature>
<dbReference type="GO" id="GO:0005764">
    <property type="term" value="C:lysosome"/>
    <property type="evidence" value="ECO:0000318"/>
    <property type="project" value="GO_Central"/>
</dbReference>
<proteinExistence type="inferred from homology"/>
<keyword evidence="2" id="KW-1133">Transmembrane helix</keyword>
<feature type="transmembrane region" description="Helical" evidence="2">
    <location>
        <begin position="298"/>
        <end position="316"/>
    </location>
</feature>
<dbReference type="eggNOG" id="KOG1543">
    <property type="taxonomic scope" value="Eukaryota"/>
</dbReference>
<dbReference type="RefSeq" id="XP_003287276.1">
    <property type="nucleotide sequence ID" value="XM_003287228.1"/>
</dbReference>
<accession>F0ZIL5</accession>
<dbReference type="InterPro" id="IPR025661">
    <property type="entry name" value="Pept_asp_AS"/>
</dbReference>
<protein>
    <recommendedName>
        <fullName evidence="4">Peptidase C1A papain C-terminal domain-containing protein</fullName>
    </recommendedName>
</protein>
<evidence type="ECO:0000256" key="3">
    <source>
        <dbReference type="SAM" id="SignalP"/>
    </source>
</evidence>
<dbReference type="InterPro" id="IPR000668">
    <property type="entry name" value="Peptidase_C1A_C"/>
</dbReference>
<organism evidence="5 6">
    <name type="scientific">Dictyostelium purpureum</name>
    <name type="common">Slime mold</name>
    <dbReference type="NCBI Taxonomy" id="5786"/>
    <lineage>
        <taxon>Eukaryota</taxon>
        <taxon>Amoebozoa</taxon>
        <taxon>Evosea</taxon>
        <taxon>Eumycetozoa</taxon>
        <taxon>Dictyostelia</taxon>
        <taxon>Dictyosteliales</taxon>
        <taxon>Dictyosteliaceae</taxon>
        <taxon>Dictyostelium</taxon>
    </lineage>
</organism>
<keyword evidence="2" id="KW-0812">Transmembrane</keyword>
<evidence type="ECO:0000256" key="1">
    <source>
        <dbReference type="ARBA" id="ARBA00008455"/>
    </source>
</evidence>
<dbReference type="OMA" id="FQYWVDA"/>
<dbReference type="GO" id="GO:0004197">
    <property type="term" value="F:cysteine-type endopeptidase activity"/>
    <property type="evidence" value="ECO:0000318"/>
    <property type="project" value="GO_Central"/>
</dbReference>